<evidence type="ECO:0000313" key="3">
    <source>
        <dbReference type="EMBL" id="QNO57475.1"/>
    </source>
</evidence>
<accession>A0A7G9Z4V3</accession>
<feature type="compositionally biased region" description="Basic and acidic residues" evidence="1">
    <location>
        <begin position="101"/>
        <end position="110"/>
    </location>
</feature>
<dbReference type="AlphaFoldDB" id="A0A7G9Z4V3"/>
<dbReference type="EMBL" id="MT631690">
    <property type="protein sequence ID" value="QNO57475.1"/>
    <property type="molecule type" value="Genomic_DNA"/>
</dbReference>
<organism evidence="2">
    <name type="scientific">Candidatus Methanophaga sp. ANME-1 ERB7</name>
    <dbReference type="NCBI Taxonomy" id="2759913"/>
    <lineage>
        <taxon>Archaea</taxon>
        <taxon>Methanobacteriati</taxon>
        <taxon>Methanobacteriota</taxon>
        <taxon>Stenosarchaea group</taxon>
        <taxon>Methanomicrobia</taxon>
        <taxon>Candidatus Methanophagales</taxon>
        <taxon>Candidatus Methanophagaceae</taxon>
        <taxon>Candidatus Methanophaga</taxon>
    </lineage>
</organism>
<name>A0A7G9Z4V3_9EURY</name>
<protein>
    <submittedName>
        <fullName evidence="2">Uncharacterized protein</fullName>
    </submittedName>
</protein>
<gene>
    <name evidence="2" type="ORF">NKHFOMCA_00030</name>
    <name evidence="3" type="ORF">PBOADKMI_00020</name>
</gene>
<feature type="compositionally biased region" description="Basic residues" evidence="1">
    <location>
        <begin position="111"/>
        <end position="121"/>
    </location>
</feature>
<evidence type="ECO:0000313" key="2">
    <source>
        <dbReference type="EMBL" id="QNO55287.1"/>
    </source>
</evidence>
<proteinExistence type="predicted"/>
<dbReference type="EMBL" id="MT631608">
    <property type="protein sequence ID" value="QNO55287.1"/>
    <property type="molecule type" value="Genomic_DNA"/>
</dbReference>
<feature type="region of interest" description="Disordered" evidence="1">
    <location>
        <begin position="92"/>
        <end position="121"/>
    </location>
</feature>
<reference evidence="2" key="1">
    <citation type="submission" date="2020-06" db="EMBL/GenBank/DDBJ databases">
        <title>Unique genomic features of the anaerobic methanotrophic archaea.</title>
        <authorList>
            <person name="Chadwick G.L."/>
            <person name="Skennerton C.T."/>
            <person name="Laso-Perez R."/>
            <person name="Leu A.O."/>
            <person name="Speth D.R."/>
            <person name="Yu H."/>
            <person name="Morgan-Lang C."/>
            <person name="Hatzenpichler R."/>
            <person name="Goudeau D."/>
            <person name="Malmstrom R."/>
            <person name="Brazelton W.J."/>
            <person name="Woyke T."/>
            <person name="Hallam S.J."/>
            <person name="Tyson G.W."/>
            <person name="Wegener G."/>
            <person name="Boetius A."/>
            <person name="Orphan V."/>
        </authorList>
    </citation>
    <scope>NUCLEOTIDE SEQUENCE</scope>
</reference>
<sequence length="121" mass="13578">MMRCANCGQPIKPEEASKPCPNCGSVNRRILGKGSGQGLEMIKLKAKANNGTKLFERNQGDKQSANGCKARELLEIDHRHPEKTTKTHIVEEQTNNGSWKIVHDEHETFPAKHRSKHKPDN</sequence>
<evidence type="ECO:0000256" key="1">
    <source>
        <dbReference type="SAM" id="MobiDB-lite"/>
    </source>
</evidence>